<evidence type="ECO:0000313" key="3">
    <source>
        <dbReference type="EMBL" id="GGQ98839.1"/>
    </source>
</evidence>
<feature type="domain" description="VOC" evidence="2">
    <location>
        <begin position="20"/>
        <end position="135"/>
    </location>
</feature>
<dbReference type="GO" id="GO:0004462">
    <property type="term" value="F:lactoylglutathione lyase activity"/>
    <property type="evidence" value="ECO:0007669"/>
    <property type="project" value="InterPro"/>
</dbReference>
<sequence>MTSPASASATLPGASLSRLSLGAVTLTVSDLERSLAYYQDTIGLKVLQQSEGSAVLGTSAPLLELQEEAGATHSSPRHAGLYHFALLLPTRADLGRFVTHLIEGQRPVQGASDHLVSEAIYFQDPDGHGIEVYADRDAASWAWEAGQVRMGTVAADIQGIVEAAGSDRTWRGLPEGTVMGHVHLKVSDLERTRAFYAGLLGLDVVVDMAQQGALFVSQGGYHHHFGLNIWQSRGGAQAQDGEARLLRARVWLPEPDLKQVRARLEAGGAAPTDVAGGFEVKDPSGNVLLFGANG</sequence>
<evidence type="ECO:0000259" key="2">
    <source>
        <dbReference type="PROSITE" id="PS51819"/>
    </source>
</evidence>
<organism evidence="3 4">
    <name type="scientific">Deinococcus ruber</name>
    <dbReference type="NCBI Taxonomy" id="1848197"/>
    <lineage>
        <taxon>Bacteria</taxon>
        <taxon>Thermotogati</taxon>
        <taxon>Deinococcota</taxon>
        <taxon>Deinococci</taxon>
        <taxon>Deinococcales</taxon>
        <taxon>Deinococcaceae</taxon>
        <taxon>Deinococcus</taxon>
    </lineage>
</organism>
<dbReference type="InterPro" id="IPR004360">
    <property type="entry name" value="Glyas_Fos-R_dOase_dom"/>
</dbReference>
<dbReference type="PANTHER" id="PTHR43279:SF1">
    <property type="entry name" value="CATECHOL-2,3-DIOXYGENASE"/>
    <property type="match status" value="1"/>
</dbReference>
<dbReference type="PANTHER" id="PTHR43279">
    <property type="entry name" value="CATECHOL-2,3-DIOXYGENASE"/>
    <property type="match status" value="1"/>
</dbReference>
<dbReference type="PROSITE" id="PS00934">
    <property type="entry name" value="GLYOXALASE_I_1"/>
    <property type="match status" value="1"/>
</dbReference>
<keyword evidence="4" id="KW-1185">Reference proteome</keyword>
<evidence type="ECO:0000256" key="1">
    <source>
        <dbReference type="ARBA" id="ARBA00022723"/>
    </source>
</evidence>
<dbReference type="SUPFAM" id="SSF54593">
    <property type="entry name" value="Glyoxalase/Bleomycin resistance protein/Dihydroxybiphenyl dioxygenase"/>
    <property type="match status" value="2"/>
</dbReference>
<comment type="caution">
    <text evidence="3">The sequence shown here is derived from an EMBL/GenBank/DDBJ whole genome shotgun (WGS) entry which is preliminary data.</text>
</comment>
<dbReference type="Proteomes" id="UP000603865">
    <property type="component" value="Unassembled WGS sequence"/>
</dbReference>
<dbReference type="InterPro" id="IPR018146">
    <property type="entry name" value="Glyoxalase_1_CS"/>
</dbReference>
<reference evidence="3" key="2">
    <citation type="submission" date="2020-09" db="EMBL/GenBank/DDBJ databases">
        <authorList>
            <person name="Sun Q."/>
            <person name="Ohkuma M."/>
        </authorList>
    </citation>
    <scope>NUCLEOTIDE SEQUENCE</scope>
    <source>
        <strain evidence="3">JCM 31311</strain>
    </source>
</reference>
<name>A0A918BZ21_9DEIO</name>
<dbReference type="GO" id="GO:0046872">
    <property type="term" value="F:metal ion binding"/>
    <property type="evidence" value="ECO:0007669"/>
    <property type="project" value="UniProtKB-KW"/>
</dbReference>
<gene>
    <name evidence="3" type="ORF">GCM10008957_09140</name>
</gene>
<feature type="domain" description="VOC" evidence="2">
    <location>
        <begin position="178"/>
        <end position="294"/>
    </location>
</feature>
<accession>A0A918BZ21</accession>
<dbReference type="EMBL" id="BMQL01000003">
    <property type="protein sequence ID" value="GGQ98839.1"/>
    <property type="molecule type" value="Genomic_DNA"/>
</dbReference>
<reference evidence="3" key="1">
    <citation type="journal article" date="2014" name="Int. J. Syst. Evol. Microbiol.">
        <title>Complete genome sequence of Corynebacterium casei LMG S-19264T (=DSM 44701T), isolated from a smear-ripened cheese.</title>
        <authorList>
            <consortium name="US DOE Joint Genome Institute (JGI-PGF)"/>
            <person name="Walter F."/>
            <person name="Albersmeier A."/>
            <person name="Kalinowski J."/>
            <person name="Ruckert C."/>
        </authorList>
    </citation>
    <scope>NUCLEOTIDE SEQUENCE</scope>
    <source>
        <strain evidence="3">JCM 31311</strain>
    </source>
</reference>
<protein>
    <submittedName>
        <fullName evidence="3">Glyoxalase/bleomycin resistance protein/dioxygenase</fullName>
    </submittedName>
</protein>
<dbReference type="PROSITE" id="PS51819">
    <property type="entry name" value="VOC"/>
    <property type="match status" value="2"/>
</dbReference>
<dbReference type="RefSeq" id="WP_189088326.1">
    <property type="nucleotide sequence ID" value="NZ_BMQL01000003.1"/>
</dbReference>
<proteinExistence type="predicted"/>
<dbReference type="AlphaFoldDB" id="A0A918BZ21"/>
<dbReference type="InterPro" id="IPR029068">
    <property type="entry name" value="Glyas_Bleomycin-R_OHBP_Dase"/>
</dbReference>
<keyword evidence="1" id="KW-0479">Metal-binding</keyword>
<dbReference type="Pfam" id="PF00903">
    <property type="entry name" value="Glyoxalase"/>
    <property type="match status" value="2"/>
</dbReference>
<evidence type="ECO:0000313" key="4">
    <source>
        <dbReference type="Proteomes" id="UP000603865"/>
    </source>
</evidence>
<dbReference type="Gene3D" id="3.10.180.10">
    <property type="entry name" value="2,3-Dihydroxybiphenyl 1,2-Dioxygenase, domain 1"/>
    <property type="match status" value="2"/>
</dbReference>
<dbReference type="InterPro" id="IPR037523">
    <property type="entry name" value="VOC_core"/>
</dbReference>